<dbReference type="CDD" id="cd00552">
    <property type="entry name" value="RaiA"/>
    <property type="match status" value="1"/>
</dbReference>
<evidence type="ECO:0000313" key="1">
    <source>
        <dbReference type="EMBL" id="VAX22910.1"/>
    </source>
</evidence>
<dbReference type="NCBIfam" id="TIGR00741">
    <property type="entry name" value="yfiA"/>
    <property type="match status" value="1"/>
</dbReference>
<organism evidence="1">
    <name type="scientific">hydrothermal vent metagenome</name>
    <dbReference type="NCBI Taxonomy" id="652676"/>
    <lineage>
        <taxon>unclassified sequences</taxon>
        <taxon>metagenomes</taxon>
        <taxon>ecological metagenomes</taxon>
    </lineage>
</organism>
<sequence length="102" mass="11652">MNINITSRKFKAKDSLKEFINKEVRSLERFSDDILDVDVVLSYLHNKGSIKIAEINVTIPGKNLLVTEESDEFSKSVIEGVDKLKRQLKKFKSKRRAKAAKA</sequence>
<dbReference type="AlphaFoldDB" id="A0A3B1CJS4"/>
<dbReference type="InterPro" id="IPR036567">
    <property type="entry name" value="RHF-like"/>
</dbReference>
<name>A0A3B1CJS4_9ZZZZ</name>
<reference evidence="1" key="1">
    <citation type="submission" date="2018-06" db="EMBL/GenBank/DDBJ databases">
        <authorList>
            <person name="Zhirakovskaya E."/>
        </authorList>
    </citation>
    <scope>NUCLEOTIDE SEQUENCE</scope>
</reference>
<dbReference type="EMBL" id="UOGD01000238">
    <property type="protein sequence ID" value="VAX22910.1"/>
    <property type="molecule type" value="Genomic_DNA"/>
</dbReference>
<dbReference type="Gene3D" id="3.30.160.100">
    <property type="entry name" value="Ribosome hibernation promotion factor-like"/>
    <property type="match status" value="1"/>
</dbReference>
<gene>
    <name evidence="1" type="ORF">MNBD_IGNAVI01-702</name>
</gene>
<dbReference type="InterPro" id="IPR003489">
    <property type="entry name" value="RHF/RaiA"/>
</dbReference>
<dbReference type="SUPFAM" id="SSF69754">
    <property type="entry name" value="Ribosome binding protein Y (YfiA homologue)"/>
    <property type="match status" value="1"/>
</dbReference>
<evidence type="ECO:0008006" key="2">
    <source>
        <dbReference type="Google" id="ProtNLM"/>
    </source>
</evidence>
<dbReference type="Pfam" id="PF02482">
    <property type="entry name" value="Ribosomal_S30AE"/>
    <property type="match status" value="1"/>
</dbReference>
<proteinExistence type="predicted"/>
<protein>
    <recommendedName>
        <fullName evidence="2">Ribosome hibernation promoting factor Hpf</fullName>
    </recommendedName>
</protein>
<accession>A0A3B1CJS4</accession>